<dbReference type="AlphaFoldDB" id="A0A4V2KDD6"/>
<keyword evidence="2" id="KW-1185">Reference proteome</keyword>
<sequence length="92" mass="10068">MSEAPVVTSKRFIAGAVCPACSTADSIRMWNVDAVPHRECVECGYSDTLDERGNSVPRELPTRVNISALQPRAADPAVQTVQFFPNPRLKKP</sequence>
<organism evidence="1 2">
    <name type="scientific">Stutzerimonas kirkiae</name>
    <dbReference type="NCBI Taxonomy" id="2211392"/>
    <lineage>
        <taxon>Bacteria</taxon>
        <taxon>Pseudomonadati</taxon>
        <taxon>Pseudomonadota</taxon>
        <taxon>Gammaproteobacteria</taxon>
        <taxon>Pseudomonadales</taxon>
        <taxon>Pseudomonadaceae</taxon>
        <taxon>Stutzerimonas</taxon>
    </lineage>
</organism>
<evidence type="ECO:0000313" key="2">
    <source>
        <dbReference type="Proteomes" id="UP000292639"/>
    </source>
</evidence>
<keyword evidence="1" id="KW-0238">DNA-binding</keyword>
<name>A0A4V2KDD6_9GAMM</name>
<gene>
    <name evidence="1" type="ORF">DNJ96_05395</name>
</gene>
<dbReference type="EMBL" id="QJUP01000004">
    <property type="protein sequence ID" value="TBU98674.1"/>
    <property type="molecule type" value="Genomic_DNA"/>
</dbReference>
<dbReference type="Proteomes" id="UP000292639">
    <property type="component" value="Unassembled WGS sequence"/>
</dbReference>
<dbReference type="OrthoDB" id="5881059at2"/>
<comment type="caution">
    <text evidence="1">The sequence shown here is derived from an EMBL/GenBank/DDBJ whole genome shotgun (WGS) entry which is preliminary data.</text>
</comment>
<reference evidence="1 2" key="1">
    <citation type="submission" date="2018-06" db="EMBL/GenBank/DDBJ databases">
        <title>Three novel Pseudomonas species isolated from symptomatic oak.</title>
        <authorList>
            <person name="Bueno-Gonzalez V."/>
            <person name="Brady C."/>
        </authorList>
    </citation>
    <scope>NUCLEOTIDE SEQUENCE [LARGE SCALE GENOMIC DNA]</scope>
    <source>
        <strain evidence="1 2">P17C</strain>
    </source>
</reference>
<dbReference type="NCBIfam" id="TIGR02443">
    <property type="entry name" value="YheV family putative zinc ribbon protein"/>
    <property type="match status" value="1"/>
</dbReference>
<dbReference type="InterPro" id="IPR012658">
    <property type="entry name" value="YheV"/>
</dbReference>
<dbReference type="Pfam" id="PF09526">
    <property type="entry name" value="DUF2387"/>
    <property type="match status" value="1"/>
</dbReference>
<proteinExistence type="predicted"/>
<protein>
    <submittedName>
        <fullName evidence="1">DNA-binding protein</fullName>
    </submittedName>
</protein>
<dbReference type="RefSeq" id="WP_131185627.1">
    <property type="nucleotide sequence ID" value="NZ_QJUO01000032.1"/>
</dbReference>
<dbReference type="GO" id="GO:0003677">
    <property type="term" value="F:DNA binding"/>
    <property type="evidence" value="ECO:0007669"/>
    <property type="project" value="UniProtKB-KW"/>
</dbReference>
<evidence type="ECO:0000313" key="1">
    <source>
        <dbReference type="EMBL" id="TBU98674.1"/>
    </source>
</evidence>
<accession>A0A4V2KDD6</accession>